<dbReference type="EMBL" id="SNRW01018517">
    <property type="protein sequence ID" value="KAA6367262.1"/>
    <property type="molecule type" value="Genomic_DNA"/>
</dbReference>
<proteinExistence type="predicted"/>
<dbReference type="Proteomes" id="UP000324800">
    <property type="component" value="Unassembled WGS sequence"/>
</dbReference>
<reference evidence="1 2" key="1">
    <citation type="submission" date="2019-03" db="EMBL/GenBank/DDBJ databases">
        <title>Single cell metagenomics reveals metabolic interactions within the superorganism composed of flagellate Streblomastix strix and complex community of Bacteroidetes bacteria on its surface.</title>
        <authorList>
            <person name="Treitli S.C."/>
            <person name="Kolisko M."/>
            <person name="Husnik F."/>
            <person name="Keeling P."/>
            <person name="Hampl V."/>
        </authorList>
    </citation>
    <scope>NUCLEOTIDE SEQUENCE [LARGE SCALE GENOMIC DNA]</scope>
    <source>
        <strain evidence="1">ST1C</strain>
    </source>
</reference>
<name>A0A5J4UBL2_9EUKA</name>
<comment type="caution">
    <text evidence="1">The sequence shown here is derived from an EMBL/GenBank/DDBJ whole genome shotgun (WGS) entry which is preliminary data.</text>
</comment>
<protein>
    <submittedName>
        <fullName evidence="1">Uncharacterized protein</fullName>
    </submittedName>
</protein>
<organism evidence="1 2">
    <name type="scientific">Streblomastix strix</name>
    <dbReference type="NCBI Taxonomy" id="222440"/>
    <lineage>
        <taxon>Eukaryota</taxon>
        <taxon>Metamonada</taxon>
        <taxon>Preaxostyla</taxon>
        <taxon>Oxymonadida</taxon>
        <taxon>Streblomastigidae</taxon>
        <taxon>Streblomastix</taxon>
    </lineage>
</organism>
<gene>
    <name evidence="1" type="ORF">EZS28_037210</name>
</gene>
<evidence type="ECO:0000313" key="2">
    <source>
        <dbReference type="Proteomes" id="UP000324800"/>
    </source>
</evidence>
<accession>A0A5J4UBL2</accession>
<dbReference type="AlphaFoldDB" id="A0A5J4UBL2"/>
<sequence>AFAFYWNFGVRFGSQLNTGDEEVQQDEEDASRIGVEDEIGCIGDYDDNDDEDYCDYNFLGVLLNESLDQDLRFNFDDEEEDAEEDSVNSLCFN</sequence>
<evidence type="ECO:0000313" key="1">
    <source>
        <dbReference type="EMBL" id="KAA6367262.1"/>
    </source>
</evidence>
<feature type="non-terminal residue" evidence="1">
    <location>
        <position position="1"/>
    </location>
</feature>